<dbReference type="InterPro" id="IPR036982">
    <property type="entry name" value="Deoxyhypusine_synthase_sf"/>
</dbReference>
<accession>A0A382LWZ6</accession>
<gene>
    <name evidence="3" type="ORF">METZ01_LOCUS293950</name>
</gene>
<dbReference type="EMBL" id="UINC01089752">
    <property type="protein sequence ID" value="SVC41096.1"/>
    <property type="molecule type" value="Genomic_DNA"/>
</dbReference>
<evidence type="ECO:0000256" key="1">
    <source>
        <dbReference type="ARBA" id="ARBA00009892"/>
    </source>
</evidence>
<dbReference type="GO" id="GO:0034038">
    <property type="term" value="F:deoxyhypusine synthase activity"/>
    <property type="evidence" value="ECO:0007669"/>
    <property type="project" value="TreeGrafter"/>
</dbReference>
<protein>
    <recommendedName>
        <fullName evidence="4">Deoxyhypusine synthase</fullName>
    </recommendedName>
</protein>
<dbReference type="SUPFAM" id="SSF52467">
    <property type="entry name" value="DHS-like NAD/FAD-binding domain"/>
    <property type="match status" value="1"/>
</dbReference>
<dbReference type="InterPro" id="IPR002773">
    <property type="entry name" value="Deoxyhypusine_synthase"/>
</dbReference>
<dbReference type="AlphaFoldDB" id="A0A382LWZ6"/>
<dbReference type="GO" id="GO:0005737">
    <property type="term" value="C:cytoplasm"/>
    <property type="evidence" value="ECO:0007669"/>
    <property type="project" value="TreeGrafter"/>
</dbReference>
<name>A0A382LWZ6_9ZZZZ</name>
<organism evidence="3">
    <name type="scientific">marine metagenome</name>
    <dbReference type="NCBI Taxonomy" id="408172"/>
    <lineage>
        <taxon>unclassified sequences</taxon>
        <taxon>metagenomes</taxon>
        <taxon>ecological metagenomes</taxon>
    </lineage>
</organism>
<dbReference type="Pfam" id="PF01916">
    <property type="entry name" value="DS"/>
    <property type="match status" value="1"/>
</dbReference>
<evidence type="ECO:0008006" key="4">
    <source>
        <dbReference type="Google" id="ProtNLM"/>
    </source>
</evidence>
<reference evidence="3" key="1">
    <citation type="submission" date="2018-05" db="EMBL/GenBank/DDBJ databases">
        <authorList>
            <person name="Lanie J.A."/>
            <person name="Ng W.-L."/>
            <person name="Kazmierczak K.M."/>
            <person name="Andrzejewski T.M."/>
            <person name="Davidsen T.M."/>
            <person name="Wayne K.J."/>
            <person name="Tettelin H."/>
            <person name="Glass J.I."/>
            <person name="Rusch D."/>
            <person name="Podicherti R."/>
            <person name="Tsui H.-C.T."/>
            <person name="Winkler M.E."/>
        </authorList>
    </citation>
    <scope>NUCLEOTIDE SEQUENCE</scope>
</reference>
<dbReference type="InterPro" id="IPR029035">
    <property type="entry name" value="DHS-like_NAD/FAD-binding_dom"/>
</dbReference>
<keyword evidence="2" id="KW-0808">Transferase</keyword>
<dbReference type="PANTHER" id="PTHR11703">
    <property type="entry name" value="DEOXYHYPUSINE SYNTHASE"/>
    <property type="match status" value="1"/>
</dbReference>
<comment type="similarity">
    <text evidence="1">Belongs to the deoxyhypusine synthase family.</text>
</comment>
<sequence>MANHKIPQKPTYNFNTNQIQRRKELLKTPVKHINLDSLDALEPLIEAFSECSFQARNLGNGAKLYKKELEEGTTIIWSLAGSIFSAGLRQLVIESIRNNLVDCLVCTGALFEQDMLEALGSKHYICDNEVNDSELQSLLIDRIYDHLLDELDIQHVDLTFKKIAEQLDPRNYSSREFMQLCGKWLSKCMETKDSVTLAAYEMNIPIFIPAINDCSIGIGLALQQDESNEGISIDSIKDLREIAMMKNIGGNSGIVIIGGGVPKNYSQDSVVMAEMLGYEVDKHRFGIQISTSDPRDGGLSGSTLKEAISWGKNDHKMEEVMIWGEASVYFPLLISYVAGVKRKDKKELNKHINTN</sequence>
<dbReference type="PANTHER" id="PTHR11703:SF2">
    <property type="entry name" value="DEOXYHYPUSINE SYNTHASE-LIKE PROTEIN"/>
    <property type="match status" value="1"/>
</dbReference>
<proteinExistence type="inferred from homology"/>
<evidence type="ECO:0000313" key="3">
    <source>
        <dbReference type="EMBL" id="SVC41096.1"/>
    </source>
</evidence>
<dbReference type="Gene3D" id="3.40.910.10">
    <property type="entry name" value="Deoxyhypusine synthase"/>
    <property type="match status" value="1"/>
</dbReference>
<evidence type="ECO:0000256" key="2">
    <source>
        <dbReference type="ARBA" id="ARBA00022679"/>
    </source>
</evidence>